<keyword evidence="2" id="KW-1133">Transmembrane helix</keyword>
<dbReference type="AlphaFoldDB" id="A0A2T6C194"/>
<dbReference type="EMBL" id="QBKT01000003">
    <property type="protein sequence ID" value="PTX62088.1"/>
    <property type="molecule type" value="Genomic_DNA"/>
</dbReference>
<feature type="coiled-coil region" evidence="1">
    <location>
        <begin position="303"/>
        <end position="330"/>
    </location>
</feature>
<keyword evidence="1" id="KW-0175">Coiled coil</keyword>
<accession>A0A2T6C194</accession>
<comment type="caution">
    <text evidence="3">The sequence shown here is derived from an EMBL/GenBank/DDBJ whole genome shotgun (WGS) entry which is preliminary data.</text>
</comment>
<reference evidence="3 4" key="1">
    <citation type="submission" date="2018-04" db="EMBL/GenBank/DDBJ databases">
        <title>Genomic Encyclopedia of Archaeal and Bacterial Type Strains, Phase II (KMG-II): from individual species to whole genera.</title>
        <authorList>
            <person name="Goeker M."/>
        </authorList>
    </citation>
    <scope>NUCLEOTIDE SEQUENCE [LARGE SCALE GENOMIC DNA]</scope>
    <source>
        <strain evidence="3 4">DSM 25731</strain>
    </source>
</reference>
<keyword evidence="2" id="KW-0812">Transmembrane</keyword>
<evidence type="ECO:0000256" key="1">
    <source>
        <dbReference type="SAM" id="Coils"/>
    </source>
</evidence>
<evidence type="ECO:0000313" key="3">
    <source>
        <dbReference type="EMBL" id="PTX62088.1"/>
    </source>
</evidence>
<name>A0A2T6C194_9FLAO</name>
<organism evidence="3 4">
    <name type="scientific">Kordia periserrulae</name>
    <dbReference type="NCBI Taxonomy" id="701523"/>
    <lineage>
        <taxon>Bacteria</taxon>
        <taxon>Pseudomonadati</taxon>
        <taxon>Bacteroidota</taxon>
        <taxon>Flavobacteriia</taxon>
        <taxon>Flavobacteriales</taxon>
        <taxon>Flavobacteriaceae</taxon>
        <taxon>Kordia</taxon>
    </lineage>
</organism>
<feature type="transmembrane region" description="Helical" evidence="2">
    <location>
        <begin position="21"/>
        <end position="43"/>
    </location>
</feature>
<gene>
    <name evidence="3" type="ORF">C8N46_103186</name>
</gene>
<dbReference type="RefSeq" id="WP_108114310.1">
    <property type="nucleotide sequence ID" value="NZ_QBKT01000003.1"/>
</dbReference>
<evidence type="ECO:0000256" key="2">
    <source>
        <dbReference type="SAM" id="Phobius"/>
    </source>
</evidence>
<keyword evidence="2" id="KW-0472">Membrane</keyword>
<protein>
    <submittedName>
        <fullName evidence="3">Uncharacterized protein</fullName>
    </submittedName>
</protein>
<dbReference type="Proteomes" id="UP000244090">
    <property type="component" value="Unassembled WGS sequence"/>
</dbReference>
<dbReference type="OrthoDB" id="1451859at2"/>
<sequence>MKTYKSIEETIADVRKKDKRYNYVILIVVILMIAVIASLIIYAQDKRNRANEELIAKYELELIENKRLRMQDSLQTDSITQLVKTLRKELATIERKLDKNEIPEADKMVVLNNVNLAQDKLNRITNNVMDHTIVRYYKRKADGNRIERLIQSMKDPKFNLNLKQVPNDDGRTSVNTVWYGADVEKGEVRELVNALLQIGVNIKNVKEFDNPSTKDWKSEAIEIGYEALPNTTKSVTKADLSRYVTKNTNSNYYVRLYSYNPNAVVKRNLTQYIKKQNYNLKVYPDWEKKPSFFSNSPTIFYYSDKSKAAAEELKNTLNKLNRRLNFTIKRGNGYGIEKRDLDNTFIVHYLQ</sequence>
<keyword evidence="4" id="KW-1185">Reference proteome</keyword>
<proteinExistence type="predicted"/>
<evidence type="ECO:0000313" key="4">
    <source>
        <dbReference type="Proteomes" id="UP000244090"/>
    </source>
</evidence>